<organism evidence="2 3">
    <name type="scientific">Chondrus crispus</name>
    <name type="common">Carrageen Irish moss</name>
    <name type="synonym">Polymorpha crispa</name>
    <dbReference type="NCBI Taxonomy" id="2769"/>
    <lineage>
        <taxon>Eukaryota</taxon>
        <taxon>Rhodophyta</taxon>
        <taxon>Florideophyceae</taxon>
        <taxon>Rhodymeniophycidae</taxon>
        <taxon>Gigartinales</taxon>
        <taxon>Gigartinaceae</taxon>
        <taxon>Chondrus</taxon>
    </lineage>
</organism>
<dbReference type="AlphaFoldDB" id="R7QT94"/>
<feature type="region of interest" description="Disordered" evidence="1">
    <location>
        <begin position="1"/>
        <end position="32"/>
    </location>
</feature>
<dbReference type="KEGG" id="ccp:CHC_T00007864001"/>
<dbReference type="Proteomes" id="UP000012073">
    <property type="component" value="Unassembled WGS sequence"/>
</dbReference>
<accession>R7QT94</accession>
<reference evidence="3" key="1">
    <citation type="journal article" date="2013" name="Proc. Natl. Acad. Sci. U.S.A.">
        <title>Genome structure and metabolic features in the red seaweed Chondrus crispus shed light on evolution of the Archaeplastida.</title>
        <authorList>
            <person name="Collen J."/>
            <person name="Porcel B."/>
            <person name="Carre W."/>
            <person name="Ball S.G."/>
            <person name="Chaparro C."/>
            <person name="Tonon T."/>
            <person name="Barbeyron T."/>
            <person name="Michel G."/>
            <person name="Noel B."/>
            <person name="Valentin K."/>
            <person name="Elias M."/>
            <person name="Artiguenave F."/>
            <person name="Arun A."/>
            <person name="Aury J.M."/>
            <person name="Barbosa-Neto J.F."/>
            <person name="Bothwell J.H."/>
            <person name="Bouget F.Y."/>
            <person name="Brillet L."/>
            <person name="Cabello-Hurtado F."/>
            <person name="Capella-Gutierrez S."/>
            <person name="Charrier B."/>
            <person name="Cladiere L."/>
            <person name="Cock J.M."/>
            <person name="Coelho S.M."/>
            <person name="Colleoni C."/>
            <person name="Czjzek M."/>
            <person name="Da Silva C."/>
            <person name="Delage L."/>
            <person name="Denoeud F."/>
            <person name="Deschamps P."/>
            <person name="Dittami S.M."/>
            <person name="Gabaldon T."/>
            <person name="Gachon C.M."/>
            <person name="Groisillier A."/>
            <person name="Herve C."/>
            <person name="Jabbari K."/>
            <person name="Katinka M."/>
            <person name="Kloareg B."/>
            <person name="Kowalczyk N."/>
            <person name="Labadie K."/>
            <person name="Leblanc C."/>
            <person name="Lopez P.J."/>
            <person name="McLachlan D.H."/>
            <person name="Meslet-Cladiere L."/>
            <person name="Moustafa A."/>
            <person name="Nehr Z."/>
            <person name="Nyvall Collen P."/>
            <person name="Panaud O."/>
            <person name="Partensky F."/>
            <person name="Poulain J."/>
            <person name="Rensing S.A."/>
            <person name="Rousvoal S."/>
            <person name="Samson G."/>
            <person name="Symeonidi A."/>
            <person name="Weissenbach J."/>
            <person name="Zambounis A."/>
            <person name="Wincker P."/>
            <person name="Boyen C."/>
        </authorList>
    </citation>
    <scope>NUCLEOTIDE SEQUENCE [LARGE SCALE GENOMIC DNA]</scope>
    <source>
        <strain evidence="3">cv. Stackhouse</strain>
    </source>
</reference>
<gene>
    <name evidence="2" type="ORF">CHC_T00007864001</name>
</gene>
<evidence type="ECO:0000313" key="3">
    <source>
        <dbReference type="Proteomes" id="UP000012073"/>
    </source>
</evidence>
<name>R7QT94_CHOCR</name>
<keyword evidence="3" id="KW-1185">Reference proteome</keyword>
<dbReference type="RefSeq" id="XP_005711643.1">
    <property type="nucleotide sequence ID" value="XM_005711586.1"/>
</dbReference>
<evidence type="ECO:0000313" key="2">
    <source>
        <dbReference type="EMBL" id="CDF41349.1"/>
    </source>
</evidence>
<dbReference type="EMBL" id="HG002355">
    <property type="protein sequence ID" value="CDF41349.1"/>
    <property type="molecule type" value="Genomic_DNA"/>
</dbReference>
<evidence type="ECO:0000256" key="1">
    <source>
        <dbReference type="SAM" id="MobiDB-lite"/>
    </source>
</evidence>
<proteinExistence type="predicted"/>
<sequence>MGPRRAPNFGVRRTVPPSGPRKRDRMRGRDTSRLMAESNRPRFLIISTSIFCLPCRHPMRTSAPARTSLLFPSRNAAQADMA</sequence>
<dbReference type="Gramene" id="CDF41349">
    <property type="protein sequence ID" value="CDF41349"/>
    <property type="gene ID" value="CHC_T00007864001"/>
</dbReference>
<dbReference type="GeneID" id="17319359"/>
<protein>
    <submittedName>
        <fullName evidence="2">Uncharacterized protein</fullName>
    </submittedName>
</protein>